<feature type="domain" description="Anthranilate synthase component I N-terminal" evidence="17">
    <location>
        <begin position="28"/>
        <end position="148"/>
    </location>
</feature>
<evidence type="ECO:0000256" key="11">
    <source>
        <dbReference type="ARBA" id="ARBA00023141"/>
    </source>
</evidence>
<evidence type="ECO:0000256" key="7">
    <source>
        <dbReference type="ARBA" id="ARBA00022605"/>
    </source>
</evidence>
<dbReference type="InterPro" id="IPR006805">
    <property type="entry name" value="Anth_synth_I_N"/>
</dbReference>
<dbReference type="GO" id="GO:0004049">
    <property type="term" value="F:anthranilate synthase activity"/>
    <property type="evidence" value="ECO:0007669"/>
    <property type="project" value="UniProtKB-EC"/>
</dbReference>
<comment type="similarity">
    <text evidence="3 15">Belongs to the anthranilate synthase component I family.</text>
</comment>
<keyword evidence="8 15" id="KW-0479">Metal-binding</keyword>
<keyword evidence="9 15" id="KW-0822">Tryptophan biosynthesis</keyword>
<proteinExistence type="inferred from homology"/>
<dbReference type="GO" id="GO:0000162">
    <property type="term" value="P:L-tryptophan biosynthetic process"/>
    <property type="evidence" value="ECO:0007669"/>
    <property type="project" value="UniProtKB-UniPathway"/>
</dbReference>
<organism evidence="18 19">
    <name type="scientific">candidate division WOR-1 bacterium RIFOXYC12_FULL_54_18</name>
    <dbReference type="NCBI Taxonomy" id="1802584"/>
    <lineage>
        <taxon>Bacteria</taxon>
        <taxon>Bacillati</taxon>
        <taxon>Saganbacteria</taxon>
    </lineage>
</organism>
<dbReference type="UniPathway" id="UPA00035">
    <property type="reaction ID" value="UER00040"/>
</dbReference>
<evidence type="ECO:0000256" key="1">
    <source>
        <dbReference type="ARBA" id="ARBA00001946"/>
    </source>
</evidence>
<keyword evidence="10 15" id="KW-0460">Magnesium</keyword>
<gene>
    <name evidence="15" type="primary">trpE</name>
    <name evidence="18" type="ORF">A3K49_01290</name>
</gene>
<evidence type="ECO:0000256" key="3">
    <source>
        <dbReference type="ARBA" id="ARBA00009562"/>
    </source>
</evidence>
<evidence type="ECO:0000256" key="13">
    <source>
        <dbReference type="ARBA" id="ARBA00025634"/>
    </source>
</evidence>
<evidence type="ECO:0000256" key="2">
    <source>
        <dbReference type="ARBA" id="ARBA00004873"/>
    </source>
</evidence>
<dbReference type="PRINTS" id="PR00095">
    <property type="entry name" value="ANTSNTHASEI"/>
</dbReference>
<dbReference type="InterPro" id="IPR015890">
    <property type="entry name" value="Chorismate_C"/>
</dbReference>
<evidence type="ECO:0000313" key="19">
    <source>
        <dbReference type="Proteomes" id="UP000178602"/>
    </source>
</evidence>
<evidence type="ECO:0000256" key="12">
    <source>
        <dbReference type="ARBA" id="ARBA00023239"/>
    </source>
</evidence>
<dbReference type="InterPro" id="IPR019999">
    <property type="entry name" value="Anth_synth_I-like"/>
</dbReference>
<protein>
    <recommendedName>
        <fullName evidence="6 15">Anthranilate synthase component 1</fullName>
        <ecNumber evidence="5 15">4.1.3.27</ecNumber>
    </recommendedName>
</protein>
<keyword evidence="7 15" id="KW-0028">Amino-acid biosynthesis</keyword>
<name>A0A1F4T4F8_UNCSA</name>
<evidence type="ECO:0000256" key="4">
    <source>
        <dbReference type="ARBA" id="ARBA00011575"/>
    </source>
</evidence>
<sequence length="472" mass="52558">MYYPSEREFVKLAKKGNLIPVYKELVADLETPVSAYKKIESEYSFLLESVEGGEQVARYSFLGSVPPKNVIRPGTLDELDRLMRRYRPVQLPQLPPFCGGLVGYVGYDAVREMEKIPNKNPDPLKLPQALFLLADTLLAFDHVKHKILIIANAHLENKDPRTAYRAACSGIAALEKKLRGPLTKMPKEISLPLNTSREVKFSSNLGKKEYENMVKKAKEYIRAGDVIQVVLSQRLETECRADPFDVYRVLRMINPSPYMYFLKLGELKVVGSSPEVMVRLSGRTATVRPIAGTIRRGSGEEEDKKLEAELLSNKKELAEHVMLVDLGRNDLGRVCEFGSVAVTEKMTIERYSHVMHIVSNVTGRLQRGKTPLDLLKACFPAGTVSGAPKVRAMEIIDELENLRRGLYAGCVGYLSFSGDLDTAITIRTILIKEGKAYLQAGAGIVADSDPAREYQETINKAKALLSAVGYFA</sequence>
<evidence type="ECO:0000256" key="9">
    <source>
        <dbReference type="ARBA" id="ARBA00022822"/>
    </source>
</evidence>
<feature type="domain" description="Chorismate-utilising enzyme C-terminal" evidence="16">
    <location>
        <begin position="207"/>
        <end position="460"/>
    </location>
</feature>
<evidence type="ECO:0000256" key="15">
    <source>
        <dbReference type="RuleBase" id="RU364045"/>
    </source>
</evidence>
<evidence type="ECO:0000259" key="17">
    <source>
        <dbReference type="Pfam" id="PF04715"/>
    </source>
</evidence>
<comment type="function">
    <text evidence="13 15">Part of a heterotetrameric complex that catalyzes the two-step biosynthesis of anthranilate, an intermediate in the biosynthesis of L-tryptophan. In the first step, the glutamine-binding beta subunit (TrpG) of anthranilate synthase (AS) provides the glutamine amidotransferase activity which generates ammonia as a substrate that, along with chorismate, is used in the second step, catalyzed by the large alpha subunit of AS (TrpE) to produce anthranilate. In the absence of TrpG, TrpE can synthesize anthranilate directly from chorismate and high concentrations of ammonia.</text>
</comment>
<dbReference type="Pfam" id="PF04715">
    <property type="entry name" value="Anth_synt_I_N"/>
    <property type="match status" value="1"/>
</dbReference>
<dbReference type="PANTHER" id="PTHR11236:SF48">
    <property type="entry name" value="ISOCHORISMATE SYNTHASE MENF"/>
    <property type="match status" value="1"/>
</dbReference>
<evidence type="ECO:0000259" key="16">
    <source>
        <dbReference type="Pfam" id="PF00425"/>
    </source>
</evidence>
<dbReference type="InterPro" id="IPR005256">
    <property type="entry name" value="Anth_synth_I_PabB"/>
</dbReference>
<accession>A0A1F4T4F8</accession>
<keyword evidence="11 15" id="KW-0057">Aromatic amino acid biosynthesis</keyword>
<dbReference type="PANTHER" id="PTHR11236">
    <property type="entry name" value="AMINOBENZOATE/ANTHRANILATE SYNTHASE"/>
    <property type="match status" value="1"/>
</dbReference>
<dbReference type="EC" id="4.1.3.27" evidence="5 15"/>
<dbReference type="Pfam" id="PF00425">
    <property type="entry name" value="Chorismate_bind"/>
    <property type="match status" value="1"/>
</dbReference>
<dbReference type="AlphaFoldDB" id="A0A1F4T4F8"/>
<evidence type="ECO:0000256" key="8">
    <source>
        <dbReference type="ARBA" id="ARBA00022723"/>
    </source>
</evidence>
<evidence type="ECO:0000256" key="5">
    <source>
        <dbReference type="ARBA" id="ARBA00012266"/>
    </source>
</evidence>
<dbReference type="GO" id="GO:0046872">
    <property type="term" value="F:metal ion binding"/>
    <property type="evidence" value="ECO:0007669"/>
    <property type="project" value="UniProtKB-KW"/>
</dbReference>
<dbReference type="SUPFAM" id="SSF56322">
    <property type="entry name" value="ADC synthase"/>
    <property type="match status" value="1"/>
</dbReference>
<dbReference type="Proteomes" id="UP000178602">
    <property type="component" value="Unassembled WGS sequence"/>
</dbReference>
<keyword evidence="12 15" id="KW-0456">Lyase</keyword>
<dbReference type="NCBIfam" id="TIGR00564">
    <property type="entry name" value="trpE_most"/>
    <property type="match status" value="1"/>
</dbReference>
<comment type="pathway">
    <text evidence="2 15">Amino-acid biosynthesis; L-tryptophan biosynthesis; L-tryptophan from chorismate: step 1/5.</text>
</comment>
<evidence type="ECO:0000256" key="14">
    <source>
        <dbReference type="ARBA" id="ARBA00047683"/>
    </source>
</evidence>
<comment type="caution">
    <text evidence="18">The sequence shown here is derived from an EMBL/GenBank/DDBJ whole genome shotgun (WGS) entry which is preliminary data.</text>
</comment>
<dbReference type="InterPro" id="IPR005801">
    <property type="entry name" value="ADC_synthase"/>
</dbReference>
<reference evidence="18 19" key="1">
    <citation type="journal article" date="2016" name="Nat. Commun.">
        <title>Thousands of microbial genomes shed light on interconnected biogeochemical processes in an aquifer system.</title>
        <authorList>
            <person name="Anantharaman K."/>
            <person name="Brown C.T."/>
            <person name="Hug L.A."/>
            <person name="Sharon I."/>
            <person name="Castelle C.J."/>
            <person name="Probst A.J."/>
            <person name="Thomas B.C."/>
            <person name="Singh A."/>
            <person name="Wilkins M.J."/>
            <person name="Karaoz U."/>
            <person name="Brodie E.L."/>
            <person name="Williams K.H."/>
            <person name="Hubbard S.S."/>
            <person name="Banfield J.F."/>
        </authorList>
    </citation>
    <scope>NUCLEOTIDE SEQUENCE [LARGE SCALE GENOMIC DNA]</scope>
</reference>
<dbReference type="Gene3D" id="3.60.120.10">
    <property type="entry name" value="Anthranilate synthase"/>
    <property type="match status" value="1"/>
</dbReference>
<comment type="subunit">
    <text evidence="4 15">Heterotetramer consisting of two non-identical subunits: a beta subunit (TrpG) and a large alpha subunit (TrpE).</text>
</comment>
<comment type="catalytic activity">
    <reaction evidence="14 15">
        <text>chorismate + L-glutamine = anthranilate + pyruvate + L-glutamate + H(+)</text>
        <dbReference type="Rhea" id="RHEA:21732"/>
        <dbReference type="ChEBI" id="CHEBI:15361"/>
        <dbReference type="ChEBI" id="CHEBI:15378"/>
        <dbReference type="ChEBI" id="CHEBI:16567"/>
        <dbReference type="ChEBI" id="CHEBI:29748"/>
        <dbReference type="ChEBI" id="CHEBI:29985"/>
        <dbReference type="ChEBI" id="CHEBI:58359"/>
        <dbReference type="EC" id="4.1.3.27"/>
    </reaction>
</comment>
<evidence type="ECO:0000256" key="6">
    <source>
        <dbReference type="ARBA" id="ARBA00020653"/>
    </source>
</evidence>
<evidence type="ECO:0000256" key="10">
    <source>
        <dbReference type="ARBA" id="ARBA00022842"/>
    </source>
</evidence>
<evidence type="ECO:0000313" key="18">
    <source>
        <dbReference type="EMBL" id="OGC27642.1"/>
    </source>
</evidence>
<comment type="cofactor">
    <cofactor evidence="1 15">
        <name>Mg(2+)</name>
        <dbReference type="ChEBI" id="CHEBI:18420"/>
    </cofactor>
</comment>
<dbReference type="EMBL" id="MEUG01000001">
    <property type="protein sequence ID" value="OGC27642.1"/>
    <property type="molecule type" value="Genomic_DNA"/>
</dbReference>